<reference evidence="2" key="1">
    <citation type="journal article" date="2014" name="Front. Microbiol.">
        <title>High frequency of phylogenetically diverse reductive dehalogenase-homologous genes in deep subseafloor sedimentary metagenomes.</title>
        <authorList>
            <person name="Kawai M."/>
            <person name="Futagami T."/>
            <person name="Toyoda A."/>
            <person name="Takaki Y."/>
            <person name="Nishi S."/>
            <person name="Hori S."/>
            <person name="Arai W."/>
            <person name="Tsubouchi T."/>
            <person name="Morono Y."/>
            <person name="Uchiyama I."/>
            <person name="Ito T."/>
            <person name="Fujiyama A."/>
            <person name="Inagaki F."/>
            <person name="Takami H."/>
        </authorList>
    </citation>
    <scope>NUCLEOTIDE SEQUENCE</scope>
    <source>
        <strain evidence="2">Expedition CK06-06</strain>
    </source>
</reference>
<dbReference type="AlphaFoldDB" id="X1GWM9"/>
<feature type="non-terminal residue" evidence="2">
    <location>
        <position position="282"/>
    </location>
</feature>
<dbReference type="Gene3D" id="3.40.50.150">
    <property type="entry name" value="Vaccinia Virus protein VP39"/>
    <property type="match status" value="1"/>
</dbReference>
<dbReference type="PANTHER" id="PTHR43464:SF83">
    <property type="entry name" value="MALONYL-[ACYL-CARRIER PROTEIN] O-METHYLTRANSFERASE"/>
    <property type="match status" value="1"/>
</dbReference>
<evidence type="ECO:0000313" key="2">
    <source>
        <dbReference type="EMBL" id="GAH45994.1"/>
    </source>
</evidence>
<dbReference type="SUPFAM" id="SSF53335">
    <property type="entry name" value="S-adenosyl-L-methionine-dependent methyltransferases"/>
    <property type="match status" value="1"/>
</dbReference>
<sequence>MHNLNSLLNILVCPYCKKTLVKINDNLKCNQCNSDFKVNKYGYFDFVIDKKAYAGHDFYYDRAALVQENSGGRMYDMYLKPFQLREPAERILDVGCGIGKIITSAKKDGYDAYGIDLPTVSGYWSLRRNDPNKFFHCNATELPFKDNFFDIVYSLGVIEHIGTFHGHCTLQNNYREIRQQYANEILRVIKPNGRIIIACPNKSFPIDIQHGARDQHSPKTFGFKTRTYIHKKTGMNIHPIWGKYHLLSYSEIKQLFCDKGGAQFCKHLTLRNYFNFDRIDID</sequence>
<dbReference type="Pfam" id="PF03966">
    <property type="entry name" value="Trm112p"/>
    <property type="match status" value="1"/>
</dbReference>
<accession>X1GWM9</accession>
<evidence type="ECO:0000259" key="1">
    <source>
        <dbReference type="Pfam" id="PF08241"/>
    </source>
</evidence>
<dbReference type="Pfam" id="PF08241">
    <property type="entry name" value="Methyltransf_11"/>
    <property type="match status" value="1"/>
</dbReference>
<dbReference type="CDD" id="cd02440">
    <property type="entry name" value="AdoMet_MTases"/>
    <property type="match status" value="1"/>
</dbReference>
<organism evidence="2">
    <name type="scientific">marine sediment metagenome</name>
    <dbReference type="NCBI Taxonomy" id="412755"/>
    <lineage>
        <taxon>unclassified sequences</taxon>
        <taxon>metagenomes</taxon>
        <taxon>ecological metagenomes</taxon>
    </lineage>
</organism>
<dbReference type="InterPro" id="IPR029063">
    <property type="entry name" value="SAM-dependent_MTases_sf"/>
</dbReference>
<dbReference type="SUPFAM" id="SSF158997">
    <property type="entry name" value="Trm112p-like"/>
    <property type="match status" value="1"/>
</dbReference>
<name>X1GWM9_9ZZZZ</name>
<dbReference type="PANTHER" id="PTHR43464">
    <property type="entry name" value="METHYLTRANSFERASE"/>
    <property type="match status" value="1"/>
</dbReference>
<dbReference type="GO" id="GO:0008757">
    <property type="term" value="F:S-adenosylmethionine-dependent methyltransferase activity"/>
    <property type="evidence" value="ECO:0007669"/>
    <property type="project" value="InterPro"/>
</dbReference>
<feature type="domain" description="Methyltransferase type 11" evidence="1">
    <location>
        <begin position="92"/>
        <end position="197"/>
    </location>
</feature>
<protein>
    <recommendedName>
        <fullName evidence="1">Methyltransferase type 11 domain-containing protein</fullName>
    </recommendedName>
</protein>
<dbReference type="InterPro" id="IPR013216">
    <property type="entry name" value="Methyltransf_11"/>
</dbReference>
<proteinExistence type="predicted"/>
<dbReference type="EMBL" id="BARU01007539">
    <property type="protein sequence ID" value="GAH45994.1"/>
    <property type="molecule type" value="Genomic_DNA"/>
</dbReference>
<gene>
    <name evidence="2" type="ORF">S03H2_14839</name>
</gene>
<comment type="caution">
    <text evidence="2">The sequence shown here is derived from an EMBL/GenBank/DDBJ whole genome shotgun (WGS) entry which is preliminary data.</text>
</comment>
<dbReference type="InterPro" id="IPR005651">
    <property type="entry name" value="Trm112-like"/>
</dbReference>